<gene>
    <name evidence="1" type="ORF">E2R16_17955</name>
</gene>
<evidence type="ECO:0000313" key="2">
    <source>
        <dbReference type="Proteomes" id="UP000297445"/>
    </source>
</evidence>
<reference evidence="1 2" key="1">
    <citation type="submission" date="2019-03" db="EMBL/GenBank/DDBJ databases">
        <title>Draft genome sequence of an environmental Acinetobacter seifertii from Brazil.</title>
        <authorList>
            <person name="Furlan J.P.R."/>
            <person name="Stehling E.G."/>
        </authorList>
    </citation>
    <scope>NUCLEOTIDE SEQUENCE [LARGE SCALE GENOMIC DNA]</scope>
    <source>
        <strain evidence="1 2">SAb133</strain>
    </source>
</reference>
<organism evidence="1 2">
    <name type="scientific">Acinetobacter seifertii</name>
    <dbReference type="NCBI Taxonomy" id="1530123"/>
    <lineage>
        <taxon>Bacteria</taxon>
        <taxon>Pseudomonadati</taxon>
        <taxon>Pseudomonadota</taxon>
        <taxon>Gammaproteobacteria</taxon>
        <taxon>Moraxellales</taxon>
        <taxon>Moraxellaceae</taxon>
        <taxon>Acinetobacter</taxon>
        <taxon>Acinetobacter calcoaceticus/baumannii complex</taxon>
    </lineage>
</organism>
<evidence type="ECO:0000313" key="1">
    <source>
        <dbReference type="EMBL" id="TEU25273.1"/>
    </source>
</evidence>
<accession>A0A5E9PDB6</accession>
<dbReference type="Proteomes" id="UP000297445">
    <property type="component" value="Unassembled WGS sequence"/>
</dbReference>
<comment type="caution">
    <text evidence="1">The sequence shown here is derived from an EMBL/GenBank/DDBJ whole genome shotgun (WGS) entry which is preliminary data.</text>
</comment>
<sequence>MSKVSIEAQNLITPLHAQIWCKIKICIYLVQFSCEKNTIREQNGLNHHLYEVQIKCLIEDMNN</sequence>
<dbReference type="EMBL" id="SNSA01000012">
    <property type="protein sequence ID" value="TEU25273.1"/>
    <property type="molecule type" value="Genomic_DNA"/>
</dbReference>
<protein>
    <submittedName>
        <fullName evidence="1">Uncharacterized protein</fullName>
    </submittedName>
</protein>
<proteinExistence type="predicted"/>
<name>A0A5E9PDB6_9GAMM</name>
<dbReference type="AlphaFoldDB" id="A0A5E9PDB6"/>